<dbReference type="InterPro" id="IPR019422">
    <property type="entry name" value="7TM_GPCR_serpentine_rcpt_Srh"/>
</dbReference>
<dbReference type="WBParaSite" id="MBELARI_LOCUS7038">
    <property type="protein sequence ID" value="MBELARI_LOCUS7038"/>
    <property type="gene ID" value="MBELARI_LOCUS7038"/>
</dbReference>
<sequence>MEEAVRCFLDFELGELVTIELVILPIAFIMHTFCFYIITKHTPMSMREYRKYLYAVQICLVVWDLSMGIFIRPSFIFPTMASGCTGLFSYFFHLDCNIQCSFMFFEISLTFTALATALVYKRFQMVPPGNKMLSERRQKLLLNLLGLAFQTITSIFLYLGGLGANPIITTDPRLQYVTTVHYQLNTFITLWFAGVFSFGTWKLCLCVYFIIDIFARLKKMSDGLSERTQQMQRCFAVTLMIQLAGTIFCFYLPLMICFVAEYLSLFNSSEISN</sequence>
<keyword evidence="1" id="KW-1133">Transmembrane helix</keyword>
<proteinExistence type="predicted"/>
<feature type="transmembrane region" description="Helical" evidence="1">
    <location>
        <begin position="188"/>
        <end position="214"/>
    </location>
</feature>
<keyword evidence="1" id="KW-0472">Membrane</keyword>
<feature type="transmembrane region" description="Helical" evidence="1">
    <location>
        <begin position="235"/>
        <end position="263"/>
    </location>
</feature>
<protein>
    <submittedName>
        <fullName evidence="3">Uncharacterized protein</fullName>
    </submittedName>
</protein>
<dbReference type="PANTHER" id="PTHR45830:SF15">
    <property type="entry name" value="SERPENTINE RECEPTOR, CLASS I"/>
    <property type="match status" value="1"/>
</dbReference>
<feature type="transmembrane region" description="Helical" evidence="1">
    <location>
        <begin position="102"/>
        <end position="120"/>
    </location>
</feature>
<evidence type="ECO:0000313" key="3">
    <source>
        <dbReference type="WBParaSite" id="MBELARI_LOCUS7038"/>
    </source>
</evidence>
<evidence type="ECO:0000313" key="2">
    <source>
        <dbReference type="Proteomes" id="UP000887575"/>
    </source>
</evidence>
<organism evidence="2 3">
    <name type="scientific">Mesorhabditis belari</name>
    <dbReference type="NCBI Taxonomy" id="2138241"/>
    <lineage>
        <taxon>Eukaryota</taxon>
        <taxon>Metazoa</taxon>
        <taxon>Ecdysozoa</taxon>
        <taxon>Nematoda</taxon>
        <taxon>Chromadorea</taxon>
        <taxon>Rhabditida</taxon>
        <taxon>Rhabditina</taxon>
        <taxon>Rhabditomorpha</taxon>
        <taxon>Rhabditoidea</taxon>
        <taxon>Rhabditidae</taxon>
        <taxon>Mesorhabditinae</taxon>
        <taxon>Mesorhabditis</taxon>
    </lineage>
</organism>
<feature type="transmembrane region" description="Helical" evidence="1">
    <location>
        <begin position="16"/>
        <end position="39"/>
    </location>
</feature>
<name>A0AAF3FLS9_9BILA</name>
<dbReference type="Proteomes" id="UP000887575">
    <property type="component" value="Unassembled WGS sequence"/>
</dbReference>
<keyword evidence="1" id="KW-0812">Transmembrane</keyword>
<feature type="transmembrane region" description="Helical" evidence="1">
    <location>
        <begin position="51"/>
        <end position="71"/>
    </location>
</feature>
<dbReference type="Pfam" id="PF10318">
    <property type="entry name" value="7TM_GPCR_Srh"/>
    <property type="match status" value="1"/>
</dbReference>
<dbReference type="PANTHER" id="PTHR45830">
    <property type="entry name" value="SERPENTINE RECEPTOR, CLASS I"/>
    <property type="match status" value="1"/>
</dbReference>
<feature type="transmembrane region" description="Helical" evidence="1">
    <location>
        <begin position="140"/>
        <end position="168"/>
    </location>
</feature>
<accession>A0AAF3FLS9</accession>
<keyword evidence="2" id="KW-1185">Reference proteome</keyword>
<dbReference type="AlphaFoldDB" id="A0AAF3FLS9"/>
<evidence type="ECO:0000256" key="1">
    <source>
        <dbReference type="SAM" id="Phobius"/>
    </source>
</evidence>
<reference evidence="3" key="1">
    <citation type="submission" date="2024-02" db="UniProtKB">
        <authorList>
            <consortium name="WormBaseParasite"/>
        </authorList>
    </citation>
    <scope>IDENTIFICATION</scope>
</reference>